<gene>
    <name evidence="1" type="ORF">HK413_07085</name>
</gene>
<evidence type="ECO:0000313" key="2">
    <source>
        <dbReference type="Proteomes" id="UP000566071"/>
    </source>
</evidence>
<dbReference type="Gene3D" id="2.60.40.1930">
    <property type="match status" value="2"/>
</dbReference>
<evidence type="ECO:0000313" key="1">
    <source>
        <dbReference type="EMBL" id="NNU33978.1"/>
    </source>
</evidence>
<sequence length="1353" mass="150118">MSVNLFLRTSFIRVKSYSTTPVKLLFIGAVLLLFAFTPNDTDPLVRIVTILQKWTDSIPQEKVYLQMDKPYYALGDTIWFKGYITIGSRHQLSKLSGALYVDLINEKDSVVKALKLPITSGMVMGDFTLGDDLREGSYRIRAYTQWMRNAGEEYFFDHTFTVGNLVSYNIVTKADYQYKDVNNKPVLTALLNYTTDDGKPIAGKSVNYQIVINKKNFWSGSAQTDAQGTIPIKIANDNHIDLAGAYIHTTLNSSDKHSVTRDFPIKAALSQSDVQFFPESGNLVNGISSRVAFKAVGVDGLGTPVTGKIVDETNAEVAPLITLHAGMGSFILRPQTGKTYTAQISFADGTTKTVTLPKAIDEGYVLSVYQPNKDSVLVRIKATPVRGQNVNFIVHSNGETIFSSPVKITNATTSVWLSKQSFPTGIAQFTLFNATGEPLNERIAFIRSNDQMRLDLKTARGTYKSKEHVKIELDAMDSKSKGVPGNFSVTVIDESKVPLDESAESTIFSNILLTSDLKGYIEKPNYYFTNDNDEVNRALDNLMLTQGYRRFTWKELENTVNTKPAFPVEGLGFGIAGKVTTLSGKLLPGAKVSLLSLKAGVMKGETTDAEGRFKFDGIFLTDSVKFAVQARTEKGSDKVKIILDSVPKMKIVHNKNIADVSTNISATLKAYLESGKKEDDIYERTGQLDKVHRLREVQIRAKKIAPPPYKDQGMYRIPDGHASRTYFIPPQDGYPIPGIYLQGLLAHNVRFDLVNGSFIPNKLVFLDGRKLAESEIIDLFNDGSFEIESIAKIDIVMGSKDRDPLASMLGGPSILIYTKRDYVKKFYNPGLVNITPKGFNKAREFYSPRYDKPGSAMKLPDLRTTIYWNPYLKTDANGKTSFSFYNADGPGNYKVIVEGINADGELGRQVYRYTVDGDQADPASSFFTAPVNTDKGLAQIKAPLDSFNHRLPVEKVYLHTDKPYYNIGDTLWFKAYLLDGVNLTASKLSGLLYVELDNDSAEMVRRISIPIKDGLGWGQIPLIKAIFKEGGYTLRAYTNWMQNFGEAYVFTQRFYLGVPAEDAWLVKSAATVSRVADKDQLQVDLKLNKADKLASPVALRKVEVKIYDQSHYLYKEELQTGIDGSLKFSHTLKEKADGRRIRVQLTSLEEADNNKVVQVPLSINRNQNIDLQFLPEGGNLVMGLKSTVGFKAIAEDGRGTPVLGAIYDGNGNEVVSFAAIHNGMGAFEFIPKAGETYTAKMLKPVSKVFAFPKASAAGTVMHVINIEQDEPLKVSIAGMNTIPADSACYLIGRSRGVIYYSEKLDSNRRDIRVDKKLFPSGVARFTLFKGKTPLNERAVFIDNHDGLKDPHHP</sequence>
<dbReference type="Proteomes" id="UP000566071">
    <property type="component" value="Unassembled WGS sequence"/>
</dbReference>
<comment type="caution">
    <text evidence="1">The sequence shown here is derived from an EMBL/GenBank/DDBJ whole genome shotgun (WGS) entry which is preliminary data.</text>
</comment>
<name>A0ABX1W2Z0_9SPHI</name>
<dbReference type="RefSeq" id="WP_217452127.1">
    <property type="nucleotide sequence ID" value="NZ_JABFCR010000026.1"/>
</dbReference>
<dbReference type="EMBL" id="JABFCR010000026">
    <property type="protein sequence ID" value="NNU33978.1"/>
    <property type="molecule type" value="Genomic_DNA"/>
</dbReference>
<protein>
    <recommendedName>
        <fullName evidence="3">Alpha-2-macroglobulin bait region domain-containing protein</fullName>
    </recommendedName>
</protein>
<reference evidence="1 2" key="1">
    <citation type="submission" date="2020-05" db="EMBL/GenBank/DDBJ databases">
        <authorList>
            <person name="Khan S.A."/>
            <person name="Jeon C.O."/>
            <person name="Chun B.H."/>
        </authorList>
    </citation>
    <scope>NUCLEOTIDE SEQUENCE [LARGE SCALE GENOMIC DNA]</scope>
    <source>
        <strain evidence="1 2">S1162</strain>
    </source>
</reference>
<proteinExistence type="predicted"/>
<keyword evidence="2" id="KW-1185">Reference proteome</keyword>
<organism evidence="1 2">
    <name type="scientific">Mucilaginibacter humi</name>
    <dbReference type="NCBI Taxonomy" id="2732510"/>
    <lineage>
        <taxon>Bacteria</taxon>
        <taxon>Pseudomonadati</taxon>
        <taxon>Bacteroidota</taxon>
        <taxon>Sphingobacteriia</taxon>
        <taxon>Sphingobacteriales</taxon>
        <taxon>Sphingobacteriaceae</taxon>
        <taxon>Mucilaginibacter</taxon>
    </lineage>
</organism>
<evidence type="ECO:0008006" key="3">
    <source>
        <dbReference type="Google" id="ProtNLM"/>
    </source>
</evidence>
<accession>A0ABX1W2Z0</accession>